<evidence type="ECO:0000256" key="2">
    <source>
        <dbReference type="SAM" id="SignalP"/>
    </source>
</evidence>
<evidence type="ECO:0000313" key="4">
    <source>
        <dbReference type="Proteomes" id="UP001527925"/>
    </source>
</evidence>
<accession>A0ABR4MWZ6</accession>
<sequence length="293" mass="29767">MFTPTTAVALLAAAAALPAVAAQGAWQTGRCTYHPYEEDMARLGDSYDNGPGWCGFRYTALNVARIVAVHGMDDGQCGQCLEFRNAAGGPSIFVLAVDWKGDPGLDLSRSSFAAAFPGQNPLDPQTCAWRYVPISSCGARICFGVECATPGKRNLLPANLLPPVSKPVLHGLDPNAGTQPQPKPQPVTTTRSAAPTTVIRTIAPVSRTFTSAPASATSATAAPTRSPTPAAPSPSPKAPAPEPSRSVVPAPAPTNDPLVPGAGLVSQAPRAALPGPAAAALAALAGIVGLLAL</sequence>
<proteinExistence type="predicted"/>
<keyword evidence="4" id="KW-1185">Reference proteome</keyword>
<protein>
    <recommendedName>
        <fullName evidence="5">Expansin-like EG45 domain-containing protein</fullName>
    </recommendedName>
</protein>
<dbReference type="EMBL" id="JADGIZ020000087">
    <property type="protein sequence ID" value="KAL2911795.1"/>
    <property type="molecule type" value="Genomic_DNA"/>
</dbReference>
<keyword evidence="2" id="KW-0732">Signal</keyword>
<evidence type="ECO:0000313" key="3">
    <source>
        <dbReference type="EMBL" id="KAL2911795.1"/>
    </source>
</evidence>
<feature type="compositionally biased region" description="Pro residues" evidence="1">
    <location>
        <begin position="229"/>
        <end position="242"/>
    </location>
</feature>
<dbReference type="Proteomes" id="UP001527925">
    <property type="component" value="Unassembled WGS sequence"/>
</dbReference>
<feature type="chain" id="PRO_5046780038" description="Expansin-like EG45 domain-containing protein" evidence="2">
    <location>
        <begin position="23"/>
        <end position="293"/>
    </location>
</feature>
<dbReference type="InterPro" id="IPR036908">
    <property type="entry name" value="RlpA-like_sf"/>
</dbReference>
<dbReference type="SUPFAM" id="SSF50685">
    <property type="entry name" value="Barwin-like endoglucanases"/>
    <property type="match status" value="1"/>
</dbReference>
<comment type="caution">
    <text evidence="3">The sequence shown here is derived from an EMBL/GenBank/DDBJ whole genome shotgun (WGS) entry which is preliminary data.</text>
</comment>
<feature type="compositionally biased region" description="Low complexity" evidence="1">
    <location>
        <begin position="209"/>
        <end position="228"/>
    </location>
</feature>
<feature type="signal peptide" evidence="2">
    <location>
        <begin position="1"/>
        <end position="22"/>
    </location>
</feature>
<feature type="region of interest" description="Disordered" evidence="1">
    <location>
        <begin position="167"/>
        <end position="197"/>
    </location>
</feature>
<reference evidence="3 4" key="1">
    <citation type="submission" date="2023-09" db="EMBL/GenBank/DDBJ databases">
        <title>Pangenome analysis of Batrachochytrium dendrobatidis and related Chytrids.</title>
        <authorList>
            <person name="Yacoub M.N."/>
            <person name="Stajich J.E."/>
            <person name="James T.Y."/>
        </authorList>
    </citation>
    <scope>NUCLEOTIDE SEQUENCE [LARGE SCALE GENOMIC DNA]</scope>
    <source>
        <strain evidence="3 4">JEL0888</strain>
    </source>
</reference>
<organism evidence="3 4">
    <name type="scientific">Polyrhizophydium stewartii</name>
    <dbReference type="NCBI Taxonomy" id="2732419"/>
    <lineage>
        <taxon>Eukaryota</taxon>
        <taxon>Fungi</taxon>
        <taxon>Fungi incertae sedis</taxon>
        <taxon>Chytridiomycota</taxon>
        <taxon>Chytridiomycota incertae sedis</taxon>
        <taxon>Chytridiomycetes</taxon>
        <taxon>Rhizophydiales</taxon>
        <taxon>Rhizophydiales incertae sedis</taxon>
        <taxon>Polyrhizophydium</taxon>
    </lineage>
</organism>
<dbReference type="PRINTS" id="PR01217">
    <property type="entry name" value="PRICHEXTENSN"/>
</dbReference>
<name>A0ABR4MWZ6_9FUNG</name>
<dbReference type="Gene3D" id="2.40.40.10">
    <property type="entry name" value="RlpA-like domain"/>
    <property type="match status" value="1"/>
</dbReference>
<feature type="region of interest" description="Disordered" evidence="1">
    <location>
        <begin position="209"/>
        <end position="262"/>
    </location>
</feature>
<evidence type="ECO:0008006" key="5">
    <source>
        <dbReference type="Google" id="ProtNLM"/>
    </source>
</evidence>
<evidence type="ECO:0000256" key="1">
    <source>
        <dbReference type="SAM" id="MobiDB-lite"/>
    </source>
</evidence>
<gene>
    <name evidence="3" type="ORF">HK105_208728</name>
</gene>